<gene>
    <name evidence="2" type="ORF">ACFSM5_03670</name>
</gene>
<dbReference type="InterPro" id="IPR015797">
    <property type="entry name" value="NUDIX_hydrolase-like_dom_sf"/>
</dbReference>
<organism evidence="2 3">
    <name type="scientific">Lacibacterium aquatile</name>
    <dbReference type="NCBI Taxonomy" id="1168082"/>
    <lineage>
        <taxon>Bacteria</taxon>
        <taxon>Pseudomonadati</taxon>
        <taxon>Pseudomonadota</taxon>
        <taxon>Alphaproteobacteria</taxon>
        <taxon>Rhodospirillales</taxon>
        <taxon>Rhodospirillaceae</taxon>
    </lineage>
</organism>
<dbReference type="SUPFAM" id="SSF55811">
    <property type="entry name" value="Nudix"/>
    <property type="match status" value="1"/>
</dbReference>
<evidence type="ECO:0000313" key="2">
    <source>
        <dbReference type="EMBL" id="MFD2261972.1"/>
    </source>
</evidence>
<protein>
    <submittedName>
        <fullName evidence="2">NUDIX domain-containing protein</fullName>
    </submittedName>
</protein>
<dbReference type="Gene3D" id="3.90.79.10">
    <property type="entry name" value="Nucleoside Triphosphate Pyrophosphohydrolase"/>
    <property type="match status" value="1"/>
</dbReference>
<dbReference type="Pfam" id="PF00293">
    <property type="entry name" value="NUDIX"/>
    <property type="match status" value="1"/>
</dbReference>
<dbReference type="RefSeq" id="WP_379874883.1">
    <property type="nucleotide sequence ID" value="NZ_JBHUIP010000003.1"/>
</dbReference>
<proteinExistence type="predicted"/>
<dbReference type="InterPro" id="IPR000086">
    <property type="entry name" value="NUDIX_hydrolase_dom"/>
</dbReference>
<name>A0ABW5DLW8_9PROT</name>
<evidence type="ECO:0000259" key="1">
    <source>
        <dbReference type="Pfam" id="PF00293"/>
    </source>
</evidence>
<keyword evidence="3" id="KW-1185">Reference proteome</keyword>
<evidence type="ECO:0000313" key="3">
    <source>
        <dbReference type="Proteomes" id="UP001597295"/>
    </source>
</evidence>
<sequence length="239" mass="25618">MADGSRLDGGVILRLAPDFRIERAEAAITPPPAIAARIAEIWQAEQARRSGSLFDGKVLALVSATADAIQVTPSSYSVILAARRDRQVREALGIDPLGVTSVLSCRDGVVIGRRSPLLGMSPGEWEVMPAGGLESTDAAGQLRKEFEEELGLSPDLITRLEARALVRIPDKGVANIIFSIHANCDAATINQSFAASGSDEHTEILVAPRVGLYERLISSSDDVHNLAMRLYLEATDYSL</sequence>
<reference evidence="3" key="1">
    <citation type="journal article" date="2019" name="Int. J. Syst. Evol. Microbiol.">
        <title>The Global Catalogue of Microorganisms (GCM) 10K type strain sequencing project: providing services to taxonomists for standard genome sequencing and annotation.</title>
        <authorList>
            <consortium name="The Broad Institute Genomics Platform"/>
            <consortium name="The Broad Institute Genome Sequencing Center for Infectious Disease"/>
            <person name="Wu L."/>
            <person name="Ma J."/>
        </authorList>
    </citation>
    <scope>NUCLEOTIDE SEQUENCE [LARGE SCALE GENOMIC DNA]</scope>
    <source>
        <strain evidence="3">CGMCC 1.19062</strain>
    </source>
</reference>
<dbReference type="EMBL" id="JBHUIP010000003">
    <property type="protein sequence ID" value="MFD2261972.1"/>
    <property type="molecule type" value="Genomic_DNA"/>
</dbReference>
<comment type="caution">
    <text evidence="2">The sequence shown here is derived from an EMBL/GenBank/DDBJ whole genome shotgun (WGS) entry which is preliminary data.</text>
</comment>
<accession>A0ABW5DLW8</accession>
<feature type="domain" description="Nudix hydrolase" evidence="1">
    <location>
        <begin position="101"/>
        <end position="161"/>
    </location>
</feature>
<dbReference type="Proteomes" id="UP001597295">
    <property type="component" value="Unassembled WGS sequence"/>
</dbReference>